<keyword evidence="2" id="KW-1185">Reference proteome</keyword>
<gene>
    <name evidence="1" type="ORF">APZ42_015919</name>
</gene>
<protein>
    <submittedName>
        <fullName evidence="1">Uncharacterized protein</fullName>
    </submittedName>
</protein>
<name>A0A162NFH1_9CRUS</name>
<dbReference type="Proteomes" id="UP000076858">
    <property type="component" value="Unassembled WGS sequence"/>
</dbReference>
<proteinExistence type="predicted"/>
<organism evidence="1 2">
    <name type="scientific">Daphnia magna</name>
    <dbReference type="NCBI Taxonomy" id="35525"/>
    <lineage>
        <taxon>Eukaryota</taxon>
        <taxon>Metazoa</taxon>
        <taxon>Ecdysozoa</taxon>
        <taxon>Arthropoda</taxon>
        <taxon>Crustacea</taxon>
        <taxon>Branchiopoda</taxon>
        <taxon>Diplostraca</taxon>
        <taxon>Cladocera</taxon>
        <taxon>Anomopoda</taxon>
        <taxon>Daphniidae</taxon>
        <taxon>Daphnia</taxon>
    </lineage>
</organism>
<evidence type="ECO:0000313" key="1">
    <source>
        <dbReference type="EMBL" id="KZS17931.1"/>
    </source>
</evidence>
<accession>A0A162NFH1</accession>
<evidence type="ECO:0000313" key="2">
    <source>
        <dbReference type="Proteomes" id="UP000076858"/>
    </source>
</evidence>
<dbReference type="EMBL" id="LRGB01000568">
    <property type="protein sequence ID" value="KZS17931.1"/>
    <property type="molecule type" value="Genomic_DNA"/>
</dbReference>
<sequence length="44" mass="5005">MWALKRRAVDAGSISSIRATHTRNSYGPPVPIFAYIYMSFNSDR</sequence>
<dbReference type="AlphaFoldDB" id="A0A162NFH1"/>
<reference evidence="1 2" key="1">
    <citation type="submission" date="2016-03" db="EMBL/GenBank/DDBJ databases">
        <title>EvidentialGene: Evidence-directed Construction of Genes on Genomes.</title>
        <authorList>
            <person name="Gilbert D.G."/>
            <person name="Choi J.-H."/>
            <person name="Mockaitis K."/>
            <person name="Colbourne J."/>
            <person name="Pfrender M."/>
        </authorList>
    </citation>
    <scope>NUCLEOTIDE SEQUENCE [LARGE SCALE GENOMIC DNA]</scope>
    <source>
        <strain evidence="1 2">Xinb3</strain>
        <tissue evidence="1">Complete organism</tissue>
    </source>
</reference>
<comment type="caution">
    <text evidence="1">The sequence shown here is derived from an EMBL/GenBank/DDBJ whole genome shotgun (WGS) entry which is preliminary data.</text>
</comment>